<feature type="domain" description="Phosphoribosyl-dephospho-CoA transferase MdcG C-terminal" evidence="1">
    <location>
        <begin position="108"/>
        <end position="221"/>
    </location>
</feature>
<name>A0A5M6IN44_9PROT</name>
<dbReference type="OrthoDB" id="5498803at2"/>
<keyword evidence="3" id="KW-1185">Reference proteome</keyword>
<proteinExistence type="predicted"/>
<dbReference type="CDD" id="cd05403">
    <property type="entry name" value="NT_KNTase_like"/>
    <property type="match status" value="1"/>
</dbReference>
<dbReference type="EMBL" id="VWPK01000063">
    <property type="protein sequence ID" value="KAA5608968.1"/>
    <property type="molecule type" value="Genomic_DNA"/>
</dbReference>
<evidence type="ECO:0000259" key="1">
    <source>
        <dbReference type="Pfam" id="PF10620"/>
    </source>
</evidence>
<evidence type="ECO:0000313" key="2">
    <source>
        <dbReference type="EMBL" id="KAA5608968.1"/>
    </source>
</evidence>
<organism evidence="2 3">
    <name type="scientific">Rhodovastum atsumiense</name>
    <dbReference type="NCBI Taxonomy" id="504468"/>
    <lineage>
        <taxon>Bacteria</taxon>
        <taxon>Pseudomonadati</taxon>
        <taxon>Pseudomonadota</taxon>
        <taxon>Alphaproteobacteria</taxon>
        <taxon>Acetobacterales</taxon>
        <taxon>Acetobacteraceae</taxon>
        <taxon>Rhodovastum</taxon>
    </lineage>
</organism>
<dbReference type="NCBIfam" id="TIGR03135">
    <property type="entry name" value="malonate_mdcG"/>
    <property type="match status" value="1"/>
</dbReference>
<reference evidence="2 3" key="1">
    <citation type="submission" date="2019-09" db="EMBL/GenBank/DDBJ databases">
        <title>Genome sequence of Rhodovastum atsumiense, a diverse member of the Acetobacteraceae family of non-sulfur purple photosynthetic bacteria.</title>
        <authorList>
            <person name="Meyer T."/>
            <person name="Kyndt J."/>
        </authorList>
    </citation>
    <scope>NUCLEOTIDE SEQUENCE [LARGE SCALE GENOMIC DNA]</scope>
    <source>
        <strain evidence="2 3">DSM 21279</strain>
    </source>
</reference>
<sequence length="256" mass="28172">MTMFERRHVLAFPTLAALPALLPELIAALPPVMRHRDIESQVTRLFLTGLVPGIVARPTRPCGACQGQLGFAFPVRVGEQRVRAAVLVSPRQVRSILDPWQVMREALAQSGPPHPALPQIAGLARHCGLPVGLIGSAALQAVTRLGGYLRPDSDLDIVVAATQPQGLETFWEGIQAISSQNECKIDVEIDVNQRYGVKLEEYCSRNISVLVKTIHNVFVTDKSALFNNHVDREEDRVSSWQFPGRCAPTTFQPTEQ</sequence>
<dbReference type="GO" id="GO:0016779">
    <property type="term" value="F:nucleotidyltransferase activity"/>
    <property type="evidence" value="ECO:0007669"/>
    <property type="project" value="InterPro"/>
</dbReference>
<comment type="caution">
    <text evidence="2">The sequence shown here is derived from an EMBL/GenBank/DDBJ whole genome shotgun (WGS) entry which is preliminary data.</text>
</comment>
<gene>
    <name evidence="2" type="primary">mdcG</name>
    <name evidence="2" type="ORF">F1189_26530</name>
</gene>
<dbReference type="InterPro" id="IPR049180">
    <property type="entry name" value="MdcG_C"/>
</dbReference>
<dbReference type="Proteomes" id="UP000325255">
    <property type="component" value="Unassembled WGS sequence"/>
</dbReference>
<protein>
    <submittedName>
        <fullName evidence="2">Malonate decarboxylase holo-[acyl-carrier-protein] synthase</fullName>
    </submittedName>
</protein>
<dbReference type="InterPro" id="IPR017557">
    <property type="entry name" value="Holo-ACP_synthase"/>
</dbReference>
<dbReference type="AlphaFoldDB" id="A0A5M6IN44"/>
<dbReference type="Pfam" id="PF10620">
    <property type="entry name" value="MdcG"/>
    <property type="match status" value="1"/>
</dbReference>
<accession>A0A5M6IN44</accession>
<evidence type="ECO:0000313" key="3">
    <source>
        <dbReference type="Proteomes" id="UP000325255"/>
    </source>
</evidence>